<dbReference type="SUPFAM" id="SSF54534">
    <property type="entry name" value="FKBP-like"/>
    <property type="match status" value="1"/>
</dbReference>
<name>A0A2S8GDM2_9BACT</name>
<proteinExistence type="inferred from homology"/>
<keyword evidence="5 6" id="KW-0413">Isomerase</keyword>
<reference evidence="9 10" key="1">
    <citation type="submission" date="2018-02" db="EMBL/GenBank/DDBJ databases">
        <title>Comparative genomes isolates from brazilian mangrove.</title>
        <authorList>
            <person name="Araujo J.E."/>
            <person name="Taketani R.G."/>
            <person name="Silva M.C.P."/>
            <person name="Loureco M.V."/>
            <person name="Andreote F.D."/>
        </authorList>
    </citation>
    <scope>NUCLEOTIDE SEQUENCE [LARGE SCALE GENOMIC DNA]</scope>
    <source>
        <strain evidence="9 10">Nap-Phe MGV</strain>
    </source>
</reference>
<dbReference type="Pfam" id="PF00254">
    <property type="entry name" value="FKBP_C"/>
    <property type="match status" value="1"/>
</dbReference>
<dbReference type="PANTHER" id="PTHR43811:SF23">
    <property type="entry name" value="FKBP-TYPE 22 KDA PEPTIDYL-PROLYL CIS-TRANS ISOMERASE"/>
    <property type="match status" value="1"/>
</dbReference>
<evidence type="ECO:0000259" key="8">
    <source>
        <dbReference type="PROSITE" id="PS50059"/>
    </source>
</evidence>
<dbReference type="InterPro" id="IPR001179">
    <property type="entry name" value="PPIase_FKBP_dom"/>
</dbReference>
<evidence type="ECO:0000313" key="10">
    <source>
        <dbReference type="Proteomes" id="UP000237819"/>
    </source>
</evidence>
<protein>
    <recommendedName>
        <fullName evidence="7">Peptidyl-prolyl cis-trans isomerase</fullName>
        <ecNumber evidence="7">5.2.1.8</ecNumber>
    </recommendedName>
</protein>
<comment type="caution">
    <text evidence="9">The sequence shown here is derived from an EMBL/GenBank/DDBJ whole genome shotgun (WGS) entry which is preliminary data.</text>
</comment>
<dbReference type="Gene3D" id="1.10.287.460">
    <property type="entry name" value="Peptidyl-prolyl cis-trans isomerase, FKBP-type, N-terminal domain"/>
    <property type="match status" value="1"/>
</dbReference>
<dbReference type="InterPro" id="IPR000774">
    <property type="entry name" value="PPIase_FKBP_N"/>
</dbReference>
<dbReference type="Proteomes" id="UP000237819">
    <property type="component" value="Unassembled WGS sequence"/>
</dbReference>
<sequence>MVLVAQAAFAQEIKLDSTEQKASYIIGRNIAGEVANPNVPFDIDALVAGFRDGLTGADSKLTDEQAQAAITQFQALAQAKMQKMAEEDAAKGQEFLAENAKKEGVKTTKSGLEYKIEKAGTGATPKLTDTVVCHYEGKLIDGTVFDSSYKRGEPAEFPVNRVIAGWTEALQLMKVGAKWKLYIPSDLAYGPQGNRSIPPNSVLIFDIELLGIK</sequence>
<dbReference type="GO" id="GO:0003755">
    <property type="term" value="F:peptidyl-prolyl cis-trans isomerase activity"/>
    <property type="evidence" value="ECO:0007669"/>
    <property type="project" value="UniProtKB-UniRule"/>
</dbReference>
<dbReference type="PANTHER" id="PTHR43811">
    <property type="entry name" value="FKBP-TYPE PEPTIDYL-PROLYL CIS-TRANS ISOMERASE FKPA"/>
    <property type="match status" value="1"/>
</dbReference>
<evidence type="ECO:0000256" key="4">
    <source>
        <dbReference type="ARBA" id="ARBA00023110"/>
    </source>
</evidence>
<dbReference type="PROSITE" id="PS50059">
    <property type="entry name" value="FKBP_PPIASE"/>
    <property type="match status" value="1"/>
</dbReference>
<keyword evidence="4 6" id="KW-0697">Rotamase</keyword>
<gene>
    <name evidence="9" type="ORF">C5Y93_29675</name>
</gene>
<evidence type="ECO:0000313" key="9">
    <source>
        <dbReference type="EMBL" id="PQO42555.1"/>
    </source>
</evidence>
<dbReference type="InterPro" id="IPR046357">
    <property type="entry name" value="PPIase_dom_sf"/>
</dbReference>
<dbReference type="FunFam" id="3.10.50.40:FF:000045">
    <property type="entry name" value="Peptidyl-prolyl cis-trans isomerase"/>
    <property type="match status" value="1"/>
</dbReference>
<feature type="domain" description="PPIase FKBP-type" evidence="8">
    <location>
        <begin position="128"/>
        <end position="213"/>
    </location>
</feature>
<dbReference type="EC" id="5.2.1.8" evidence="7"/>
<evidence type="ECO:0000256" key="6">
    <source>
        <dbReference type="PROSITE-ProRule" id="PRU00277"/>
    </source>
</evidence>
<dbReference type="NCBIfam" id="NF008602">
    <property type="entry name" value="PRK11570.1"/>
    <property type="match status" value="1"/>
</dbReference>
<evidence type="ECO:0000256" key="3">
    <source>
        <dbReference type="ARBA" id="ARBA00022729"/>
    </source>
</evidence>
<evidence type="ECO:0000256" key="7">
    <source>
        <dbReference type="RuleBase" id="RU003915"/>
    </source>
</evidence>
<evidence type="ECO:0000256" key="5">
    <source>
        <dbReference type="ARBA" id="ARBA00023235"/>
    </source>
</evidence>
<dbReference type="GO" id="GO:0006457">
    <property type="term" value="P:protein folding"/>
    <property type="evidence" value="ECO:0007669"/>
    <property type="project" value="InterPro"/>
</dbReference>
<dbReference type="InterPro" id="IPR036944">
    <property type="entry name" value="PPIase_FKBP_N_sf"/>
</dbReference>
<comment type="similarity">
    <text evidence="2 7">Belongs to the FKBP-type PPIase family.</text>
</comment>
<evidence type="ECO:0000256" key="2">
    <source>
        <dbReference type="ARBA" id="ARBA00006577"/>
    </source>
</evidence>
<dbReference type="OrthoDB" id="280278at2"/>
<comment type="catalytic activity">
    <reaction evidence="1 6 7">
        <text>[protein]-peptidylproline (omega=180) = [protein]-peptidylproline (omega=0)</text>
        <dbReference type="Rhea" id="RHEA:16237"/>
        <dbReference type="Rhea" id="RHEA-COMP:10747"/>
        <dbReference type="Rhea" id="RHEA-COMP:10748"/>
        <dbReference type="ChEBI" id="CHEBI:83833"/>
        <dbReference type="ChEBI" id="CHEBI:83834"/>
        <dbReference type="EC" id="5.2.1.8"/>
    </reaction>
</comment>
<keyword evidence="3" id="KW-0732">Signal</keyword>
<dbReference type="Gene3D" id="3.10.50.40">
    <property type="match status" value="1"/>
</dbReference>
<dbReference type="EMBL" id="PUHZ01000025">
    <property type="protein sequence ID" value="PQO42555.1"/>
    <property type="molecule type" value="Genomic_DNA"/>
</dbReference>
<evidence type="ECO:0000256" key="1">
    <source>
        <dbReference type="ARBA" id="ARBA00000971"/>
    </source>
</evidence>
<dbReference type="Pfam" id="PF01346">
    <property type="entry name" value="FKBP_N"/>
    <property type="match status" value="1"/>
</dbReference>
<dbReference type="AlphaFoldDB" id="A0A2S8GDM2"/>
<accession>A0A2S8GDM2</accession>
<organism evidence="9 10">
    <name type="scientific">Blastopirellula marina</name>
    <dbReference type="NCBI Taxonomy" id="124"/>
    <lineage>
        <taxon>Bacteria</taxon>
        <taxon>Pseudomonadati</taxon>
        <taxon>Planctomycetota</taxon>
        <taxon>Planctomycetia</taxon>
        <taxon>Pirellulales</taxon>
        <taxon>Pirellulaceae</taxon>
        <taxon>Blastopirellula</taxon>
    </lineage>
</organism>